<reference evidence="2 3" key="1">
    <citation type="submission" date="2020-08" db="EMBL/GenBank/DDBJ databases">
        <title>Genomic Encyclopedia of Type Strains, Phase IV (KMG-IV): sequencing the most valuable type-strain genomes for metagenomic binning, comparative biology and taxonomic classification.</title>
        <authorList>
            <person name="Goeker M."/>
        </authorList>
    </citation>
    <scope>NUCLEOTIDE SEQUENCE [LARGE SCALE GENOMIC DNA]</scope>
    <source>
        <strain evidence="2 3">DSM 21319</strain>
    </source>
</reference>
<dbReference type="EMBL" id="JACHIK010000002">
    <property type="protein sequence ID" value="MBB5041264.1"/>
    <property type="molecule type" value="Genomic_DNA"/>
</dbReference>
<evidence type="ECO:0000313" key="3">
    <source>
        <dbReference type="Proteomes" id="UP000535406"/>
    </source>
</evidence>
<proteinExistence type="predicted"/>
<keyword evidence="3" id="KW-1185">Reference proteome</keyword>
<keyword evidence="1" id="KW-0732">Signal</keyword>
<dbReference type="Proteomes" id="UP000535406">
    <property type="component" value="Unassembled WGS sequence"/>
</dbReference>
<organism evidence="2 3">
    <name type="scientific">Shinella fusca</name>
    <dbReference type="NCBI Taxonomy" id="544480"/>
    <lineage>
        <taxon>Bacteria</taxon>
        <taxon>Pseudomonadati</taxon>
        <taxon>Pseudomonadota</taxon>
        <taxon>Alphaproteobacteria</taxon>
        <taxon>Hyphomicrobiales</taxon>
        <taxon>Rhizobiaceae</taxon>
        <taxon>Shinella</taxon>
    </lineage>
</organism>
<sequence length="194" mass="20989">MRLLLLLTFMVAACGPALAHSSRVSSFNATGLAIPSLSHGALAVLDEHYGAILGIAAGARETDPVFRKLENYARIQNYYCLWGLGPRAIADEASPFNECSHAYLSAARMLLLHMRAMPSVAAAAGDLVSTIDAEMIRRGSALILCEYSEEPFYTSAFITPHWENAIEHKPTLFAAASPLLAVAGLVFLRLRRVT</sequence>
<dbReference type="AlphaFoldDB" id="A0A7W7YS69"/>
<feature type="chain" id="PRO_5031182326" evidence="1">
    <location>
        <begin position="20"/>
        <end position="194"/>
    </location>
</feature>
<dbReference type="RefSeq" id="WP_184140778.1">
    <property type="nucleotide sequence ID" value="NZ_JACHIK010000002.1"/>
</dbReference>
<feature type="signal peptide" evidence="1">
    <location>
        <begin position="1"/>
        <end position="19"/>
    </location>
</feature>
<accession>A0A7W7YS69</accession>
<protein>
    <submittedName>
        <fullName evidence="2">Uncharacterized protein</fullName>
    </submittedName>
</protein>
<gene>
    <name evidence="2" type="ORF">HNQ66_000647</name>
</gene>
<evidence type="ECO:0000313" key="2">
    <source>
        <dbReference type="EMBL" id="MBB5041264.1"/>
    </source>
</evidence>
<name>A0A7W7YS69_9HYPH</name>
<comment type="caution">
    <text evidence="2">The sequence shown here is derived from an EMBL/GenBank/DDBJ whole genome shotgun (WGS) entry which is preliminary data.</text>
</comment>
<evidence type="ECO:0000256" key="1">
    <source>
        <dbReference type="SAM" id="SignalP"/>
    </source>
</evidence>